<feature type="coiled-coil region" evidence="2">
    <location>
        <begin position="579"/>
        <end position="606"/>
    </location>
</feature>
<feature type="region of interest" description="Disordered" evidence="3">
    <location>
        <begin position="348"/>
        <end position="428"/>
    </location>
</feature>
<feature type="region of interest" description="Disordered" evidence="3">
    <location>
        <begin position="54"/>
        <end position="214"/>
    </location>
</feature>
<keyword evidence="6" id="KW-1185">Reference proteome</keyword>
<keyword evidence="1" id="KW-0863">Zinc-finger</keyword>
<evidence type="ECO:0000256" key="1">
    <source>
        <dbReference type="PROSITE-ProRule" id="PRU00047"/>
    </source>
</evidence>
<dbReference type="Gene3D" id="4.10.60.10">
    <property type="entry name" value="Zinc finger, CCHC-type"/>
    <property type="match status" value="1"/>
</dbReference>
<feature type="compositionally biased region" description="Basic and acidic residues" evidence="3">
    <location>
        <begin position="552"/>
        <end position="566"/>
    </location>
</feature>
<comment type="caution">
    <text evidence="5">The sequence shown here is derived from an EMBL/GenBank/DDBJ whole genome shotgun (WGS) entry which is preliminary data.</text>
</comment>
<feature type="region of interest" description="Disordered" evidence="3">
    <location>
        <begin position="550"/>
        <end position="576"/>
    </location>
</feature>
<evidence type="ECO:0000313" key="5">
    <source>
        <dbReference type="EMBL" id="CAF9918016.1"/>
    </source>
</evidence>
<proteinExistence type="predicted"/>
<feature type="compositionally biased region" description="Polar residues" evidence="3">
    <location>
        <begin position="673"/>
        <end position="685"/>
    </location>
</feature>
<feature type="compositionally biased region" description="Basic and acidic residues" evidence="3">
    <location>
        <begin position="820"/>
        <end position="831"/>
    </location>
</feature>
<sequence length="845" mass="94624">MAAAQWPQQYQQYQQQPQQYQQQQQYGQGQQYQQPQQYQQNQQYQVQQYQQAQQTQPTQQYQLPPKSQPTQQYQQQPHGYPVQQYQQNQQYQAHHYQQPQQGQPTQQYQQAQQGQPAQQYPQSHPSQPAQQYPQQQSQQPQQGHNGYQHQYVPQQYPSQQYAPQQQGSPQHGSPPVHTSPQQPVAPQQYGTSQYGAHQQLSQPQRNPAHGQSPAQVAHQSCFNCGNTGHFAMDCPEPIRAVPAGKINPQAFQNPLRRPKTATHHQYTPHPGHTQASPNGYPTPHGQTGYQQNSQYQQAYSPATPNSAHSHSQAQYYQQWQQYYQSQQAHQQGNHGYQGSSYHQQPYTAPQIQTSGYPNGSQTPSQANGQASQHTGGTQMYQSRFTPASTNPIQFNHSSSGNKSAAQPDQRNQFSTSTKPQSSPASPHNAQVLDYDFEEDDLDSLDIPDIPQTTLHFANASQQPVNLISQPLPGNSVVVDALAPFPPPAPQDEGCCRSKYQYDAGLEASLEHFKYSKYWDKEHADDVAFSDIQADGKIVPVDEILLAIKQRRAHPEPSDEFNRDSRTRSQSRTVSMNQDSLEVKITLDRMERELAETKAKLQAKLDKGRAANPVHASPVQSVKLEQPTLRDHEIKKECRTPPPSASFEKSIKSEQDTEDVLAALGVSGTPKPVSANTWPDQYTGHGSPNDMHMSRSRSSSRADTFGGDQKYNPSQTAGEHQTNGSVSYNQHVGPPPPPPPPMPFRQQSYQEGPAGSPLSTGITQGKAPDYNANGVDHGNGNGNGFFSPPTDGQAPSPIESRSDKSHSRKRHRDSTSDEEDTPKRRQEDDYTPKLKKRQPKVAEAYR</sequence>
<feature type="compositionally biased region" description="Polar residues" evidence="3">
    <location>
        <begin position="176"/>
        <end position="205"/>
    </location>
</feature>
<feature type="domain" description="CCHC-type" evidence="4">
    <location>
        <begin position="221"/>
        <end position="236"/>
    </location>
</feature>
<dbReference type="InterPro" id="IPR001878">
    <property type="entry name" value="Znf_CCHC"/>
</dbReference>
<dbReference type="SMART" id="SM00343">
    <property type="entry name" value="ZnF_C2HC"/>
    <property type="match status" value="1"/>
</dbReference>
<feature type="compositionally biased region" description="Low complexity" evidence="3">
    <location>
        <begin position="54"/>
        <end position="175"/>
    </location>
</feature>
<dbReference type="Proteomes" id="UP000664534">
    <property type="component" value="Unassembled WGS sequence"/>
</dbReference>
<keyword evidence="1" id="KW-0479">Metal-binding</keyword>
<accession>A0A8H3F4I9</accession>
<evidence type="ECO:0000256" key="2">
    <source>
        <dbReference type="SAM" id="Coils"/>
    </source>
</evidence>
<gene>
    <name evidence="5" type="ORF">IMSHALPRED_003825</name>
</gene>
<dbReference type="AlphaFoldDB" id="A0A8H3F4I9"/>
<keyword evidence="2" id="KW-0175">Coiled coil</keyword>
<feature type="region of interest" description="Disordered" evidence="3">
    <location>
        <begin position="664"/>
        <end position="845"/>
    </location>
</feature>
<protein>
    <recommendedName>
        <fullName evidence="4">CCHC-type domain-containing protein</fullName>
    </recommendedName>
</protein>
<dbReference type="EMBL" id="CAJPDT010000019">
    <property type="protein sequence ID" value="CAF9918016.1"/>
    <property type="molecule type" value="Genomic_DNA"/>
</dbReference>
<dbReference type="InterPro" id="IPR036875">
    <property type="entry name" value="Znf_CCHC_sf"/>
</dbReference>
<feature type="compositionally biased region" description="Pro residues" evidence="3">
    <location>
        <begin position="732"/>
        <end position="742"/>
    </location>
</feature>
<organism evidence="5 6">
    <name type="scientific">Imshaugia aleurites</name>
    <dbReference type="NCBI Taxonomy" id="172621"/>
    <lineage>
        <taxon>Eukaryota</taxon>
        <taxon>Fungi</taxon>
        <taxon>Dikarya</taxon>
        <taxon>Ascomycota</taxon>
        <taxon>Pezizomycotina</taxon>
        <taxon>Lecanoromycetes</taxon>
        <taxon>OSLEUM clade</taxon>
        <taxon>Lecanoromycetidae</taxon>
        <taxon>Lecanorales</taxon>
        <taxon>Lecanorineae</taxon>
        <taxon>Parmeliaceae</taxon>
        <taxon>Imshaugia</taxon>
    </lineage>
</organism>
<dbReference type="SUPFAM" id="SSF57756">
    <property type="entry name" value="Retrovirus zinc finger-like domains"/>
    <property type="match status" value="1"/>
</dbReference>
<dbReference type="GO" id="GO:0008270">
    <property type="term" value="F:zinc ion binding"/>
    <property type="evidence" value="ECO:0007669"/>
    <property type="project" value="UniProtKB-KW"/>
</dbReference>
<dbReference type="Pfam" id="PF00098">
    <property type="entry name" value="zf-CCHC"/>
    <property type="match status" value="1"/>
</dbReference>
<feature type="compositionally biased region" description="Polar residues" evidence="3">
    <location>
        <begin position="710"/>
        <end position="729"/>
    </location>
</feature>
<feature type="compositionally biased region" description="Polar residues" evidence="3">
    <location>
        <begin position="567"/>
        <end position="576"/>
    </location>
</feature>
<feature type="region of interest" description="Disordered" evidence="3">
    <location>
        <begin position="294"/>
        <end position="313"/>
    </location>
</feature>
<evidence type="ECO:0000313" key="6">
    <source>
        <dbReference type="Proteomes" id="UP000664534"/>
    </source>
</evidence>
<reference evidence="5" key="1">
    <citation type="submission" date="2021-03" db="EMBL/GenBank/DDBJ databases">
        <authorList>
            <person name="Tagirdzhanova G."/>
        </authorList>
    </citation>
    <scope>NUCLEOTIDE SEQUENCE</scope>
</reference>
<feature type="region of interest" description="Disordered" evidence="3">
    <location>
        <begin position="258"/>
        <end position="289"/>
    </location>
</feature>
<name>A0A8H3F4I9_9LECA</name>
<dbReference type="PROSITE" id="PS50158">
    <property type="entry name" value="ZF_CCHC"/>
    <property type="match status" value="1"/>
</dbReference>
<dbReference type="OrthoDB" id="5431222at2759"/>
<evidence type="ECO:0000256" key="3">
    <source>
        <dbReference type="SAM" id="MobiDB-lite"/>
    </source>
</evidence>
<dbReference type="GO" id="GO:0003676">
    <property type="term" value="F:nucleic acid binding"/>
    <property type="evidence" value="ECO:0007669"/>
    <property type="project" value="InterPro"/>
</dbReference>
<keyword evidence="1" id="KW-0862">Zinc</keyword>
<evidence type="ECO:0000259" key="4">
    <source>
        <dbReference type="PROSITE" id="PS50158"/>
    </source>
</evidence>